<dbReference type="SUPFAM" id="SSF100950">
    <property type="entry name" value="NagB/RpiA/CoA transferase-like"/>
    <property type="match status" value="1"/>
</dbReference>
<dbReference type="InterPro" id="IPR003702">
    <property type="entry name" value="ActCoA_hydro_N"/>
</dbReference>
<reference evidence="2" key="1">
    <citation type="journal article" date="2015" name="Nature">
        <title>Complex archaea that bridge the gap between prokaryotes and eukaryotes.</title>
        <authorList>
            <person name="Spang A."/>
            <person name="Saw J.H."/>
            <person name="Jorgensen S.L."/>
            <person name="Zaremba-Niedzwiedzka K."/>
            <person name="Martijn J."/>
            <person name="Lind A.E."/>
            <person name="van Eijk R."/>
            <person name="Schleper C."/>
            <person name="Guy L."/>
            <person name="Ettema T.J."/>
        </authorList>
    </citation>
    <scope>NUCLEOTIDE SEQUENCE</scope>
</reference>
<dbReference type="AlphaFoldDB" id="A0A0F8Z770"/>
<dbReference type="PANTHER" id="PTHR21432:SF20">
    <property type="entry name" value="ACETYL-COA HYDROLASE"/>
    <property type="match status" value="1"/>
</dbReference>
<accession>A0A0F8Z770</accession>
<organism evidence="2">
    <name type="scientific">marine sediment metagenome</name>
    <dbReference type="NCBI Taxonomy" id="412755"/>
    <lineage>
        <taxon>unclassified sequences</taxon>
        <taxon>metagenomes</taxon>
        <taxon>ecological metagenomes</taxon>
    </lineage>
</organism>
<proteinExistence type="predicted"/>
<dbReference type="PANTHER" id="PTHR21432">
    <property type="entry name" value="ACETYL-COA HYDROLASE-RELATED"/>
    <property type="match status" value="1"/>
</dbReference>
<dbReference type="Gene3D" id="3.40.1080.10">
    <property type="entry name" value="Glutaconate Coenzyme A-transferase"/>
    <property type="match status" value="1"/>
</dbReference>
<feature type="domain" description="Acetyl-CoA hydrolase/transferase N-terminal" evidence="1">
    <location>
        <begin position="14"/>
        <end position="133"/>
    </location>
</feature>
<dbReference type="InterPro" id="IPR046433">
    <property type="entry name" value="ActCoA_hydro"/>
</dbReference>
<name>A0A0F8Z770_9ZZZZ</name>
<protein>
    <recommendedName>
        <fullName evidence="1">Acetyl-CoA hydrolase/transferase N-terminal domain-containing protein</fullName>
    </recommendedName>
</protein>
<comment type="caution">
    <text evidence="2">The sequence shown here is derived from an EMBL/GenBank/DDBJ whole genome shotgun (WGS) entry which is preliminary data.</text>
</comment>
<dbReference type="GO" id="GO:0006083">
    <property type="term" value="P:acetate metabolic process"/>
    <property type="evidence" value="ECO:0007669"/>
    <property type="project" value="InterPro"/>
</dbReference>
<evidence type="ECO:0000259" key="1">
    <source>
        <dbReference type="Pfam" id="PF02550"/>
    </source>
</evidence>
<dbReference type="GO" id="GO:0008775">
    <property type="term" value="F:acetate CoA-transferase activity"/>
    <property type="evidence" value="ECO:0007669"/>
    <property type="project" value="InterPro"/>
</dbReference>
<dbReference type="InterPro" id="IPR037171">
    <property type="entry name" value="NagB/RpiA_transferase-like"/>
</dbReference>
<dbReference type="Pfam" id="PF02550">
    <property type="entry name" value="AcetylCoA_hydro"/>
    <property type="match status" value="1"/>
</dbReference>
<sequence length="133" mass="15302">MEQRNNSNSEWRAKWKDKEISAEEAINKIIPGNRVFIGTACSEPQALTSELIKQSNKLFDIEIIHYFTIGPEKYFREKAEDLFRHNAFFIGSTLRKEINSGQSDYTPIHVSEIPRLVKSGRKHIDVALIQVSP</sequence>
<dbReference type="EMBL" id="LAZR01049458">
    <property type="protein sequence ID" value="KKK89593.1"/>
    <property type="molecule type" value="Genomic_DNA"/>
</dbReference>
<gene>
    <name evidence="2" type="ORF">LCGC14_2731550</name>
</gene>
<feature type="non-terminal residue" evidence="2">
    <location>
        <position position="133"/>
    </location>
</feature>
<evidence type="ECO:0000313" key="2">
    <source>
        <dbReference type="EMBL" id="KKK89593.1"/>
    </source>
</evidence>